<reference evidence="2 3" key="1">
    <citation type="journal article" date="2013" name="Fungal Biol.">
        <title>Analysis of microsatellite markers in the genome of the plant pathogen Ceratocystis fimbriata.</title>
        <authorList>
            <person name="Simpson M.C."/>
            <person name="Wilken P.M."/>
            <person name="Coetzee M.P."/>
            <person name="Wingfield M.J."/>
            <person name="Wingfield B.D."/>
        </authorList>
    </citation>
    <scope>NUCLEOTIDE SEQUENCE [LARGE SCALE GENOMIC DNA]</scope>
    <source>
        <strain evidence="2 3">CBS 114723</strain>
    </source>
</reference>
<evidence type="ECO:0000256" key="1">
    <source>
        <dbReference type="SAM" id="MobiDB-lite"/>
    </source>
</evidence>
<dbReference type="OrthoDB" id="2663223at2759"/>
<protein>
    <submittedName>
        <fullName evidence="2">Uncharacterized protein</fullName>
    </submittedName>
</protein>
<keyword evidence="3" id="KW-1185">Reference proteome</keyword>
<sequence length="414" mass="46612">MDSQLWSRVDDRFERSWKLRQTWKSLINAPTTELGTQLWIRNVMACWNEACKIQAPFVNPTSPIREFKESVGRMLDVYNTHTGGTIRLKELGEPTLEVIETCFQHSLQAEYKQACLELEVRKDNARCAHVKNSASKTAIPFNGPEPEGDHSHACICGVSHAGGIPGCFYLVPELRPPTFIVREKVEQRIERVLAGDRRLNFYVEKARAKARNGNVTPVQTSFSAETSEVVLSPPHMEVVAGWTRDHYDNSTTIGSETSTQTGIVPSSTSTPVPARTYPAKPPAQLHPLHKSWVISASSTICVCNDISRLTDFEPAEPGEKIFAHGQEVGVLGVGKAELRIESYEDGYQYVTFPEVWLVPEYYTNVIALNALEGFDITWVHRDDVLVMKNEPWCKVKRINGMHVLDYTPLQKEIM</sequence>
<dbReference type="AlphaFoldDB" id="A0A2C5XDM8"/>
<comment type="caution">
    <text evidence="2">The sequence shown here is derived from an EMBL/GenBank/DDBJ whole genome shotgun (WGS) entry which is preliminary data.</text>
</comment>
<dbReference type="EMBL" id="APWK03000019">
    <property type="protein sequence ID" value="PHH54790.1"/>
    <property type="molecule type" value="Genomic_DNA"/>
</dbReference>
<evidence type="ECO:0000313" key="3">
    <source>
        <dbReference type="Proteomes" id="UP000222788"/>
    </source>
</evidence>
<proteinExistence type="predicted"/>
<feature type="compositionally biased region" description="Polar residues" evidence="1">
    <location>
        <begin position="253"/>
        <end position="271"/>
    </location>
</feature>
<reference evidence="2 3" key="2">
    <citation type="journal article" date="2013" name="IMA Fungus">
        <title>IMA Genome-F 1: Ceratocystis fimbriata: Draft nuclear genome sequence for the plant pathogen, Ceratocystis fimbriata.</title>
        <authorList>
            <person name="Wilken P.M."/>
            <person name="Steenkamp E.T."/>
            <person name="Wingfield M.J."/>
            <person name="de Beer Z.W."/>
            <person name="Wingfield B.D."/>
        </authorList>
    </citation>
    <scope>NUCLEOTIDE SEQUENCE [LARGE SCALE GENOMIC DNA]</scope>
    <source>
        <strain evidence="2 3">CBS 114723</strain>
    </source>
</reference>
<name>A0A2C5XDM8_9PEZI</name>
<dbReference type="Proteomes" id="UP000222788">
    <property type="component" value="Unassembled WGS sequence"/>
</dbReference>
<accession>A0A2C5XDM8</accession>
<gene>
    <name evidence="2" type="ORF">CFIMG_007739RA00001</name>
</gene>
<evidence type="ECO:0000313" key="2">
    <source>
        <dbReference type="EMBL" id="PHH54790.1"/>
    </source>
</evidence>
<organism evidence="2 3">
    <name type="scientific">Ceratocystis fimbriata CBS 114723</name>
    <dbReference type="NCBI Taxonomy" id="1035309"/>
    <lineage>
        <taxon>Eukaryota</taxon>
        <taxon>Fungi</taxon>
        <taxon>Dikarya</taxon>
        <taxon>Ascomycota</taxon>
        <taxon>Pezizomycotina</taxon>
        <taxon>Sordariomycetes</taxon>
        <taxon>Hypocreomycetidae</taxon>
        <taxon>Microascales</taxon>
        <taxon>Ceratocystidaceae</taxon>
        <taxon>Ceratocystis</taxon>
    </lineage>
</organism>
<feature type="region of interest" description="Disordered" evidence="1">
    <location>
        <begin position="253"/>
        <end position="272"/>
    </location>
</feature>